<feature type="binding site" evidence="7">
    <location>
        <position position="272"/>
    </location>
    <ligand>
        <name>Zn(2+)</name>
        <dbReference type="ChEBI" id="CHEBI:29105"/>
        <label>2</label>
    </ligand>
</feature>
<dbReference type="Gene3D" id="1.10.150.900">
    <property type="match status" value="1"/>
</dbReference>
<dbReference type="PANTHER" id="PTHR45962">
    <property type="entry name" value="N-FATTY-ACYL-AMINO ACID SYNTHASE/HYDROLASE PM20D1"/>
    <property type="match status" value="1"/>
</dbReference>
<keyword evidence="5 7" id="KW-0862">Zinc</keyword>
<dbReference type="PANTHER" id="PTHR45962:SF1">
    <property type="entry name" value="N-FATTY-ACYL-AMINO ACID SYNTHASE_HYDROLASE PM20D1"/>
    <property type="match status" value="1"/>
</dbReference>
<dbReference type="InterPro" id="IPR047177">
    <property type="entry name" value="Pept_M20A"/>
</dbReference>
<reference evidence="10" key="2">
    <citation type="submission" date="2023-06" db="EMBL/GenBank/DDBJ databases">
        <authorList>
            <consortium name="Lawrence Berkeley National Laboratory"/>
            <person name="Mondo S.J."/>
            <person name="Hensen N."/>
            <person name="Bonometti L."/>
            <person name="Westerberg I."/>
            <person name="Brannstrom I.O."/>
            <person name="Guillou S."/>
            <person name="Cros-Aarteil S."/>
            <person name="Calhoun S."/>
            <person name="Haridas S."/>
            <person name="Kuo A."/>
            <person name="Pangilinan J."/>
            <person name="Riley R."/>
            <person name="Labutti K."/>
            <person name="Andreopoulos B."/>
            <person name="Lipzen A."/>
            <person name="Chen C."/>
            <person name="Yanf M."/>
            <person name="Daum C."/>
            <person name="Ng V."/>
            <person name="Clum A."/>
            <person name="Steindorff A."/>
            <person name="Ohm R."/>
            <person name="Martin F."/>
            <person name="Silar P."/>
            <person name="Natvig D."/>
            <person name="Lalanne C."/>
            <person name="Gautier V."/>
            <person name="Ament-Velasquez S.L."/>
            <person name="Kruys A."/>
            <person name="Hutchinson M.I."/>
            <person name="Powell A.J."/>
            <person name="Barry K."/>
            <person name="Miller A.N."/>
            <person name="Grigoriev I.V."/>
            <person name="Debuchy R."/>
            <person name="Gladieux P."/>
            <person name="Thoren M.H."/>
            <person name="Johannesson H."/>
        </authorList>
    </citation>
    <scope>NUCLEOTIDE SEQUENCE</scope>
    <source>
        <strain evidence="10">CBS 333.67</strain>
    </source>
</reference>
<dbReference type="SUPFAM" id="SSF53187">
    <property type="entry name" value="Zn-dependent exopeptidases"/>
    <property type="match status" value="1"/>
</dbReference>
<feature type="binding site" evidence="7">
    <location>
        <position position="574"/>
    </location>
    <ligand>
        <name>Zn(2+)</name>
        <dbReference type="ChEBI" id="CHEBI:29105"/>
        <label>1</label>
    </ligand>
</feature>
<dbReference type="Proteomes" id="UP001273166">
    <property type="component" value="Unassembled WGS sequence"/>
</dbReference>
<dbReference type="CDD" id="cd05674">
    <property type="entry name" value="M20_yscS"/>
    <property type="match status" value="1"/>
</dbReference>
<evidence type="ECO:0000313" key="11">
    <source>
        <dbReference type="Proteomes" id="UP001273166"/>
    </source>
</evidence>
<evidence type="ECO:0000256" key="1">
    <source>
        <dbReference type="ARBA" id="ARBA00006247"/>
    </source>
</evidence>
<feature type="binding site" evidence="7">
    <location>
        <position position="244"/>
    </location>
    <ligand>
        <name>Zn(2+)</name>
        <dbReference type="ChEBI" id="CHEBI:29105"/>
        <label>1</label>
    </ligand>
</feature>
<dbReference type="InterPro" id="IPR001261">
    <property type="entry name" value="ArgE/DapE_CS"/>
</dbReference>
<feature type="binding site" evidence="7">
    <location>
        <position position="209"/>
    </location>
    <ligand>
        <name>Zn(2+)</name>
        <dbReference type="ChEBI" id="CHEBI:29105"/>
        <label>2</label>
    </ligand>
</feature>
<dbReference type="Gene3D" id="3.30.70.360">
    <property type="match status" value="1"/>
</dbReference>
<dbReference type="GO" id="GO:0000328">
    <property type="term" value="C:fungal-type vacuole lumen"/>
    <property type="evidence" value="ECO:0007669"/>
    <property type="project" value="TreeGrafter"/>
</dbReference>
<keyword evidence="8" id="KW-0812">Transmembrane</keyword>
<dbReference type="InterPro" id="IPR036264">
    <property type="entry name" value="Bact_exopeptidase_dim_dom"/>
</dbReference>
<evidence type="ECO:0000256" key="3">
    <source>
        <dbReference type="ARBA" id="ARBA00022723"/>
    </source>
</evidence>
<evidence type="ECO:0000259" key="9">
    <source>
        <dbReference type="Pfam" id="PF07687"/>
    </source>
</evidence>
<feature type="binding site" evidence="7">
    <location>
        <position position="209"/>
    </location>
    <ligand>
        <name>Zn(2+)</name>
        <dbReference type="ChEBI" id="CHEBI:29105"/>
        <label>1</label>
    </ligand>
</feature>
<dbReference type="FunFam" id="3.40.630.10:FF:000085">
    <property type="entry name" value="Gly-Xaa carboxypeptidase"/>
    <property type="match status" value="1"/>
</dbReference>
<dbReference type="GO" id="GO:0004181">
    <property type="term" value="F:metallocarboxypeptidase activity"/>
    <property type="evidence" value="ECO:0007669"/>
    <property type="project" value="InterPro"/>
</dbReference>
<evidence type="ECO:0000313" key="10">
    <source>
        <dbReference type="EMBL" id="KAK3306400.1"/>
    </source>
</evidence>
<name>A0AAJ0GUV2_9PEZI</name>
<dbReference type="GO" id="GO:0046872">
    <property type="term" value="F:metal ion binding"/>
    <property type="evidence" value="ECO:0007669"/>
    <property type="project" value="UniProtKB-KW"/>
</dbReference>
<evidence type="ECO:0000256" key="2">
    <source>
        <dbReference type="ARBA" id="ARBA00022670"/>
    </source>
</evidence>
<dbReference type="PIRSF" id="PIRSF037217">
    <property type="entry name" value="Carboxypeptidase_S"/>
    <property type="match status" value="1"/>
</dbReference>
<keyword evidence="8" id="KW-1133">Transmembrane helix</keyword>
<evidence type="ECO:0000256" key="7">
    <source>
        <dbReference type="PIRSR" id="PIRSR037217-2"/>
    </source>
</evidence>
<comment type="caution">
    <text evidence="10">The sequence shown here is derived from an EMBL/GenBank/DDBJ whole genome shotgun (WGS) entry which is preliminary data.</text>
</comment>
<keyword evidence="4" id="KW-0378">Hydrolase</keyword>
<dbReference type="SUPFAM" id="SSF55031">
    <property type="entry name" value="Bacterial exopeptidase dimerisation domain"/>
    <property type="match status" value="1"/>
</dbReference>
<reference evidence="10" key="1">
    <citation type="journal article" date="2023" name="Mol. Phylogenet. Evol.">
        <title>Genome-scale phylogeny and comparative genomics of the fungal order Sordariales.</title>
        <authorList>
            <person name="Hensen N."/>
            <person name="Bonometti L."/>
            <person name="Westerberg I."/>
            <person name="Brannstrom I.O."/>
            <person name="Guillou S."/>
            <person name="Cros-Aarteil S."/>
            <person name="Calhoun S."/>
            <person name="Haridas S."/>
            <person name="Kuo A."/>
            <person name="Mondo S."/>
            <person name="Pangilinan J."/>
            <person name="Riley R."/>
            <person name="LaButti K."/>
            <person name="Andreopoulos B."/>
            <person name="Lipzen A."/>
            <person name="Chen C."/>
            <person name="Yan M."/>
            <person name="Daum C."/>
            <person name="Ng V."/>
            <person name="Clum A."/>
            <person name="Steindorff A."/>
            <person name="Ohm R.A."/>
            <person name="Martin F."/>
            <person name="Silar P."/>
            <person name="Natvig D.O."/>
            <person name="Lalanne C."/>
            <person name="Gautier V."/>
            <person name="Ament-Velasquez S.L."/>
            <person name="Kruys A."/>
            <person name="Hutchinson M.I."/>
            <person name="Powell A.J."/>
            <person name="Barry K."/>
            <person name="Miller A.N."/>
            <person name="Grigoriev I.V."/>
            <person name="Debuchy R."/>
            <person name="Gladieux P."/>
            <person name="Hiltunen Thoren M."/>
            <person name="Johannesson H."/>
        </authorList>
    </citation>
    <scope>NUCLEOTIDE SEQUENCE</scope>
    <source>
        <strain evidence="10">CBS 333.67</strain>
    </source>
</reference>
<dbReference type="GeneID" id="87880688"/>
<gene>
    <name evidence="10" type="ORF">B0T15DRAFT_138842</name>
</gene>
<proteinExistence type="inferred from homology"/>
<evidence type="ECO:0000256" key="5">
    <source>
        <dbReference type="ARBA" id="ARBA00022833"/>
    </source>
</evidence>
<protein>
    <recommendedName>
        <fullName evidence="9">Peptidase M20 dimerisation domain-containing protein</fullName>
    </recommendedName>
</protein>
<dbReference type="GO" id="GO:0051603">
    <property type="term" value="P:proteolysis involved in protein catabolic process"/>
    <property type="evidence" value="ECO:0007669"/>
    <property type="project" value="TreeGrafter"/>
</dbReference>
<keyword evidence="8" id="KW-0472">Membrane</keyword>
<dbReference type="InterPro" id="IPR017141">
    <property type="entry name" value="Pept_M20_carboxypep"/>
</dbReference>
<feature type="binding site" evidence="7">
    <location>
        <position position="174"/>
    </location>
    <ligand>
        <name>Zn(2+)</name>
        <dbReference type="ChEBI" id="CHEBI:29105"/>
        <label>2</label>
    </ligand>
</feature>
<dbReference type="RefSeq" id="XP_062722180.1">
    <property type="nucleotide sequence ID" value="XM_062861859.1"/>
</dbReference>
<accession>A0AAJ0GUV2</accession>
<feature type="active site" description="Proton acceptor" evidence="6">
    <location>
        <position position="243"/>
    </location>
</feature>
<dbReference type="Pfam" id="PF01546">
    <property type="entry name" value="Peptidase_M20"/>
    <property type="match status" value="1"/>
</dbReference>
<dbReference type="InterPro" id="IPR011650">
    <property type="entry name" value="Peptidase_M20_dimer"/>
</dbReference>
<feature type="domain" description="Peptidase M20 dimerisation" evidence="9">
    <location>
        <begin position="290"/>
        <end position="461"/>
    </location>
</feature>
<dbReference type="InterPro" id="IPR002933">
    <property type="entry name" value="Peptidase_M20"/>
</dbReference>
<evidence type="ECO:0000256" key="4">
    <source>
        <dbReference type="ARBA" id="ARBA00022801"/>
    </source>
</evidence>
<evidence type="ECO:0000256" key="6">
    <source>
        <dbReference type="PIRSR" id="PIRSR037217-1"/>
    </source>
</evidence>
<comment type="similarity">
    <text evidence="1">Belongs to the peptidase M20A family.</text>
</comment>
<keyword evidence="3 7" id="KW-0479">Metal-binding</keyword>
<dbReference type="AlphaFoldDB" id="A0AAJ0GUV2"/>
<dbReference type="Gene3D" id="3.40.630.10">
    <property type="entry name" value="Zn peptidases"/>
    <property type="match status" value="1"/>
</dbReference>
<sequence length="604" mass="66169">MKSGAAPVLPLEADSPYRGRRQPRFASCQFVSLCIVLFFTVILWFPIPDVTSLLPTAGIKHDFKSGCDQPVPLLPSKDSKLDEVYNHVASSAFRNATVRRLSGAVQVKTESFDDLGAIGEDARWDVFYRFHEYLEKTFPLIHTKLRVEKVNTHGLLYTWQGSDDSLKPTLLMAHQDTVPVPPETISSWTYPPWSGAYDGKYIWGRGASDCKNQLIAAMETLELLLEAGFQPRRTILLSFGFDEECSGLRGAAPLSAFIQKRYGKDGIAVIVDEGSGFEKAWGTLFAKPGTAEKGYTDVHITIQTPGGHSSVPRDHTSIGILSELITKIEASQYRTRLVDSNPYYTQLQCGAAYAPEFPDKLKRLLSQRQSSSSQTQMGVGGACHIHSNKDELALEAAKQGPEIKYLMQTSQAVDVISGGIKVNALPERATAVVNHRINVGETTQVVKDRLTALAAELAKKHNLTLHAFEDSKEEADDGDGAAESSASSIITLAPSPGHELEVAPVTPASGSDSRPFSVLAGTTRALYGEEVVVTPGIMTGNTDTRYYWDLTRHIFRFAPGFDPEDEPGLGSGIHTVNEKVSVANHVNAVRWFLLFVRNMDEAEL</sequence>
<dbReference type="Pfam" id="PF07687">
    <property type="entry name" value="M20_dimer"/>
    <property type="match status" value="1"/>
</dbReference>
<dbReference type="PROSITE" id="PS00759">
    <property type="entry name" value="ARGE_DAPE_CPG2_2"/>
    <property type="match status" value="1"/>
</dbReference>
<feature type="active site" evidence="6">
    <location>
        <position position="176"/>
    </location>
</feature>
<keyword evidence="2" id="KW-0645">Protease</keyword>
<evidence type="ECO:0000256" key="8">
    <source>
        <dbReference type="SAM" id="Phobius"/>
    </source>
</evidence>
<feature type="transmembrane region" description="Helical" evidence="8">
    <location>
        <begin position="25"/>
        <end position="47"/>
    </location>
</feature>
<keyword evidence="11" id="KW-1185">Reference proteome</keyword>
<dbReference type="EMBL" id="JAUDZG010000003">
    <property type="protein sequence ID" value="KAK3306400.1"/>
    <property type="molecule type" value="Genomic_DNA"/>
</dbReference>
<organism evidence="10 11">
    <name type="scientific">Chaetomium strumarium</name>
    <dbReference type="NCBI Taxonomy" id="1170767"/>
    <lineage>
        <taxon>Eukaryota</taxon>
        <taxon>Fungi</taxon>
        <taxon>Dikarya</taxon>
        <taxon>Ascomycota</taxon>
        <taxon>Pezizomycotina</taxon>
        <taxon>Sordariomycetes</taxon>
        <taxon>Sordariomycetidae</taxon>
        <taxon>Sordariales</taxon>
        <taxon>Chaetomiaceae</taxon>
        <taxon>Chaetomium</taxon>
    </lineage>
</organism>